<keyword evidence="3" id="KW-1185">Reference proteome</keyword>
<dbReference type="EMBL" id="FZOW01000020">
    <property type="protein sequence ID" value="SNT44102.1"/>
    <property type="molecule type" value="Genomic_DNA"/>
</dbReference>
<accession>A0A239MPS7</accession>
<gene>
    <name evidence="2" type="ORF">SAMN05421642_12013</name>
</gene>
<reference evidence="3" key="1">
    <citation type="submission" date="2017-06" db="EMBL/GenBank/DDBJ databases">
        <authorList>
            <person name="Varghese N."/>
            <person name="Submissions S."/>
        </authorList>
    </citation>
    <scope>NUCLEOTIDE SEQUENCE [LARGE SCALE GENOMIC DNA]</scope>
    <source>
        <strain evidence="3">JCM 23211</strain>
    </source>
</reference>
<protein>
    <recommendedName>
        <fullName evidence="4">Protein RecA</fullName>
    </recommendedName>
</protein>
<dbReference type="STRING" id="398843.A3K89_13845"/>
<evidence type="ECO:0000256" key="1">
    <source>
        <dbReference type="SAM" id="MobiDB-lite"/>
    </source>
</evidence>
<proteinExistence type="predicted"/>
<sequence>MPVPAGAPGDDAAMADMSLPERVEYLRRRMASVPARGEERAVRHPAPHPAPMVRQRPEPEPDVPRKAVLPVPDALASILPHGGLVRGSVAAVSGAGSLLLGMVAAVTASGRHVAVVGQPRFGLLAAAEMGAELHRLAVVPDPGEDPVEVAAILLDGLDLVVLGLGGRSVPPSRARAVVARARSKGATLVVTDGQWDGVELRLDAVVRSYGGVGTGARSGRGRLRNLQLEVRAQGKAMRPRTTCFDLRSEQGRMQWSVASESRTAAFDSTAFDSTAGDLAVLA</sequence>
<evidence type="ECO:0000313" key="3">
    <source>
        <dbReference type="Proteomes" id="UP000198327"/>
    </source>
</evidence>
<name>A0A239MPS7_9NOCA</name>
<organism evidence="2 3">
    <name type="scientific">Rhodococcoides kyotonense</name>
    <dbReference type="NCBI Taxonomy" id="398843"/>
    <lineage>
        <taxon>Bacteria</taxon>
        <taxon>Bacillati</taxon>
        <taxon>Actinomycetota</taxon>
        <taxon>Actinomycetes</taxon>
        <taxon>Mycobacteriales</taxon>
        <taxon>Nocardiaceae</taxon>
        <taxon>Rhodococcoides</taxon>
    </lineage>
</organism>
<dbReference type="AlphaFoldDB" id="A0A239MPS7"/>
<dbReference type="Proteomes" id="UP000198327">
    <property type="component" value="Unassembled WGS sequence"/>
</dbReference>
<dbReference type="RefSeq" id="WP_245866158.1">
    <property type="nucleotide sequence ID" value="NZ_FZOW01000020.1"/>
</dbReference>
<evidence type="ECO:0000313" key="2">
    <source>
        <dbReference type="EMBL" id="SNT44102.1"/>
    </source>
</evidence>
<feature type="region of interest" description="Disordered" evidence="1">
    <location>
        <begin position="34"/>
        <end position="63"/>
    </location>
</feature>
<evidence type="ECO:0008006" key="4">
    <source>
        <dbReference type="Google" id="ProtNLM"/>
    </source>
</evidence>